<evidence type="ECO:0000313" key="4">
    <source>
        <dbReference type="Proteomes" id="UP001500724"/>
    </source>
</evidence>
<dbReference type="Gene3D" id="3.30.565.10">
    <property type="entry name" value="Histidine kinase-like ATPase, C-terminal domain"/>
    <property type="match status" value="1"/>
</dbReference>
<comment type="caution">
    <text evidence="3">The sequence shown here is derived from an EMBL/GenBank/DDBJ whole genome shotgun (WGS) entry which is preliminary data.</text>
</comment>
<keyword evidence="1" id="KW-0808">Transferase</keyword>
<dbReference type="InterPro" id="IPR036890">
    <property type="entry name" value="HATPase_C_sf"/>
</dbReference>
<evidence type="ECO:0000259" key="2">
    <source>
        <dbReference type="Pfam" id="PF13581"/>
    </source>
</evidence>
<name>A0ABN1H7U9_9ACTN</name>
<dbReference type="InterPro" id="IPR003594">
    <property type="entry name" value="HATPase_dom"/>
</dbReference>
<dbReference type="SUPFAM" id="SSF55874">
    <property type="entry name" value="ATPase domain of HSP90 chaperone/DNA topoisomerase II/histidine kinase"/>
    <property type="match status" value="1"/>
</dbReference>
<accession>A0ABN1H7U9</accession>
<proteinExistence type="predicted"/>
<dbReference type="Pfam" id="PF13581">
    <property type="entry name" value="HATPase_c_2"/>
    <property type="match status" value="1"/>
</dbReference>
<dbReference type="EMBL" id="BAAAGU010000002">
    <property type="protein sequence ID" value="GAA0630662.1"/>
    <property type="molecule type" value="Genomic_DNA"/>
</dbReference>
<dbReference type="RefSeq" id="WP_343997393.1">
    <property type="nucleotide sequence ID" value="NZ_BAAAGU010000002.1"/>
</dbReference>
<evidence type="ECO:0000313" key="3">
    <source>
        <dbReference type="EMBL" id="GAA0630662.1"/>
    </source>
</evidence>
<dbReference type="Proteomes" id="UP001500724">
    <property type="component" value="Unassembled WGS sequence"/>
</dbReference>
<organism evidence="3 4">
    <name type="scientific">Streptomyces thermocarboxydovorans</name>
    <dbReference type="NCBI Taxonomy" id="59298"/>
    <lineage>
        <taxon>Bacteria</taxon>
        <taxon>Bacillati</taxon>
        <taxon>Actinomycetota</taxon>
        <taxon>Actinomycetes</taxon>
        <taxon>Kitasatosporales</taxon>
        <taxon>Streptomycetaceae</taxon>
        <taxon>Streptomyces</taxon>
    </lineage>
</organism>
<protein>
    <recommendedName>
        <fullName evidence="2">Histidine kinase/HSP90-like ATPase domain-containing protein</fullName>
    </recommendedName>
</protein>
<keyword evidence="1" id="KW-0418">Kinase</keyword>
<dbReference type="PANTHER" id="PTHR35526:SF3">
    <property type="entry name" value="ANTI-SIGMA-F FACTOR RSBW"/>
    <property type="match status" value="1"/>
</dbReference>
<dbReference type="PANTHER" id="PTHR35526">
    <property type="entry name" value="ANTI-SIGMA-F FACTOR RSBW-RELATED"/>
    <property type="match status" value="1"/>
</dbReference>
<dbReference type="InterPro" id="IPR050267">
    <property type="entry name" value="Anti-sigma-factor_SerPK"/>
</dbReference>
<sequence length="167" mass="17751">MKSALHSVRRRIAGPAVRHPLAMLPAPRPGNPTTAACCTLPAETRAVARARAFALERLAAWRLADDTAEAASLIVSEFVTNSVTHSGARDVTLRLARCCVSHLWIEVVDTGVWRIRAESKANDLAEGGRGLALVAAMSEAFAVLHTRDGTRAWALLTAPTACPNAPP</sequence>
<keyword evidence="1" id="KW-0723">Serine/threonine-protein kinase</keyword>
<reference evidence="3 4" key="1">
    <citation type="journal article" date="2019" name="Int. J. Syst. Evol. Microbiol.">
        <title>The Global Catalogue of Microorganisms (GCM) 10K type strain sequencing project: providing services to taxonomists for standard genome sequencing and annotation.</title>
        <authorList>
            <consortium name="The Broad Institute Genomics Platform"/>
            <consortium name="The Broad Institute Genome Sequencing Center for Infectious Disease"/>
            <person name="Wu L."/>
            <person name="Ma J."/>
        </authorList>
    </citation>
    <scope>NUCLEOTIDE SEQUENCE [LARGE SCALE GENOMIC DNA]</scope>
    <source>
        <strain evidence="3 4">JCM 10367</strain>
    </source>
</reference>
<keyword evidence="4" id="KW-1185">Reference proteome</keyword>
<feature type="domain" description="Histidine kinase/HSP90-like ATPase" evidence="2">
    <location>
        <begin position="40"/>
        <end position="151"/>
    </location>
</feature>
<gene>
    <name evidence="3" type="ORF">GCM10009535_02550</name>
</gene>
<evidence type="ECO:0000256" key="1">
    <source>
        <dbReference type="ARBA" id="ARBA00022527"/>
    </source>
</evidence>
<dbReference type="CDD" id="cd16936">
    <property type="entry name" value="HATPase_RsbW-like"/>
    <property type="match status" value="1"/>
</dbReference>